<dbReference type="STRING" id="406100.SAMN04488052_10957"/>
<organism evidence="7 8">
    <name type="scientific">Aquisalimonas asiatica</name>
    <dbReference type="NCBI Taxonomy" id="406100"/>
    <lineage>
        <taxon>Bacteria</taxon>
        <taxon>Pseudomonadati</taxon>
        <taxon>Pseudomonadota</taxon>
        <taxon>Gammaproteobacteria</taxon>
        <taxon>Chromatiales</taxon>
        <taxon>Ectothiorhodospiraceae</taxon>
        <taxon>Aquisalimonas</taxon>
    </lineage>
</organism>
<accession>A0A1H8V1H2</accession>
<dbReference type="InterPro" id="IPR007502">
    <property type="entry name" value="Helicase-assoc_dom"/>
</dbReference>
<evidence type="ECO:0000256" key="2">
    <source>
        <dbReference type="ARBA" id="ARBA00022801"/>
    </source>
</evidence>
<dbReference type="EMBL" id="FOEG01000009">
    <property type="protein sequence ID" value="SEP09241.1"/>
    <property type="molecule type" value="Genomic_DNA"/>
</dbReference>
<keyword evidence="8" id="KW-1185">Reference proteome</keyword>
<dbReference type="InterPro" id="IPR027417">
    <property type="entry name" value="P-loop_NTPase"/>
</dbReference>
<dbReference type="RefSeq" id="WP_091645514.1">
    <property type="nucleotide sequence ID" value="NZ_FOEG01000009.1"/>
</dbReference>
<proteinExistence type="predicted"/>
<evidence type="ECO:0000256" key="3">
    <source>
        <dbReference type="ARBA" id="ARBA00022806"/>
    </source>
</evidence>
<evidence type="ECO:0000259" key="6">
    <source>
        <dbReference type="PROSITE" id="PS51194"/>
    </source>
</evidence>
<keyword evidence="1" id="KW-0547">Nucleotide-binding</keyword>
<name>A0A1H8V1H2_9GAMM</name>
<dbReference type="OrthoDB" id="9805617at2"/>
<dbReference type="AlphaFoldDB" id="A0A1H8V1H2"/>
<keyword evidence="3 7" id="KW-0347">Helicase</keyword>
<dbReference type="GO" id="GO:0016787">
    <property type="term" value="F:hydrolase activity"/>
    <property type="evidence" value="ECO:0007669"/>
    <property type="project" value="UniProtKB-KW"/>
</dbReference>
<dbReference type="SMART" id="SM00487">
    <property type="entry name" value="DEXDc"/>
    <property type="match status" value="1"/>
</dbReference>
<dbReference type="InterPro" id="IPR001650">
    <property type="entry name" value="Helicase_C-like"/>
</dbReference>
<dbReference type="Proteomes" id="UP000199657">
    <property type="component" value="Unassembled WGS sequence"/>
</dbReference>
<dbReference type="PROSITE" id="PS51194">
    <property type="entry name" value="HELICASE_CTER"/>
    <property type="match status" value="1"/>
</dbReference>
<dbReference type="SMART" id="SM00490">
    <property type="entry name" value="HELICc"/>
    <property type="match status" value="1"/>
</dbReference>
<dbReference type="SUPFAM" id="SSF52540">
    <property type="entry name" value="P-loop containing nucleoside triphosphate hydrolases"/>
    <property type="match status" value="1"/>
</dbReference>
<dbReference type="GO" id="GO:0005524">
    <property type="term" value="F:ATP binding"/>
    <property type="evidence" value="ECO:0007669"/>
    <property type="project" value="UniProtKB-KW"/>
</dbReference>
<dbReference type="CDD" id="cd17917">
    <property type="entry name" value="DEXHc_RHA-like"/>
    <property type="match status" value="1"/>
</dbReference>
<dbReference type="PANTHER" id="PTHR43519:SF1">
    <property type="entry name" value="ATP-DEPENDENT RNA HELICASE HRPB"/>
    <property type="match status" value="1"/>
</dbReference>
<evidence type="ECO:0000256" key="1">
    <source>
        <dbReference type="ARBA" id="ARBA00022741"/>
    </source>
</evidence>
<gene>
    <name evidence="7" type="ORF">SAMN04488052_10957</name>
</gene>
<dbReference type="Gene3D" id="3.40.50.300">
    <property type="entry name" value="P-loop containing nucleotide triphosphate hydrolases"/>
    <property type="match status" value="2"/>
</dbReference>
<dbReference type="CDD" id="cd18791">
    <property type="entry name" value="SF2_C_RHA"/>
    <property type="match status" value="1"/>
</dbReference>
<dbReference type="PROSITE" id="PS51192">
    <property type="entry name" value="HELICASE_ATP_BIND_1"/>
    <property type="match status" value="1"/>
</dbReference>
<dbReference type="SMART" id="SM00847">
    <property type="entry name" value="HA2"/>
    <property type="match status" value="1"/>
</dbReference>
<dbReference type="InterPro" id="IPR011545">
    <property type="entry name" value="DEAD/DEAH_box_helicase_dom"/>
</dbReference>
<evidence type="ECO:0000313" key="8">
    <source>
        <dbReference type="Proteomes" id="UP000199657"/>
    </source>
</evidence>
<dbReference type="Pfam" id="PF00271">
    <property type="entry name" value="Helicase_C"/>
    <property type="match status" value="1"/>
</dbReference>
<dbReference type="PANTHER" id="PTHR43519">
    <property type="entry name" value="ATP-DEPENDENT RNA HELICASE HRPB"/>
    <property type="match status" value="1"/>
</dbReference>
<keyword evidence="4" id="KW-0067">ATP-binding</keyword>
<sequence length="790" mass="85341">MTTQPSDATREQATLPIDPLRAAVGEALDTGHVVVTAATGTGKSTRLPVWAAVRGAVLVVEPRRIAAIGLAERVAQDTQTPPGAYVGHAVRGDARYNADTTIVFVTPGMALNWLMRDGLSRFATIVLDEFHERRWDTDLLLALLKARGEHRLLVTSATLEGERLATWLGATHLEADGNSHPVTVEHRADNPRAMPHDDRLAERVAAAVEDCLANDDGDVLVFLPGRREIDAAARALHGLAADVIPLHGGASAREQRRALAPGNGARVILATNVAETSLTVPGVTGVVDSGLERRTAQRNGRTVLTLGPVAKANAEQRRGRAGRTAPGRCIRLWGAQAPLAAVTPPETQREDLTDLALAAASAGAPACSLDFPDPLPPAPLARAESRLRALGALADDGTATPLGQQLFSLPVETQLATLILSMPDADTRGVMVDLAAALTSGRGMVSPPPDPDQRQRLTRALGRRCDATLLVAAVRDVDLPEATIAGAACSEARALATQLRDDLGLPAIPSTLTADVMEQALTHALPRAPDMVFVRRPRRREAMGNGGSELQPGRRSLFGERDEAALVLDDHSVPGRGTRQTLTVGTCMAPVPLAALVSAGLAEVSVAAPSLDHGRLTCQQQWHYAGRLLQEQAVEPQGEAARRAMATLILAGRLLRPAGERLRDDMEAWWLYQHVELDTTAEPGDPETWLLDRLQSLGVEHGDDLALIEADDLRFDGVPDWERDRFDARFPRQWSLPSLELRLHYEPRRRRVTAEQTGGTRRKPPQRWELPAWPGWEVRFRKASRDVRID</sequence>
<evidence type="ECO:0000313" key="7">
    <source>
        <dbReference type="EMBL" id="SEP09241.1"/>
    </source>
</evidence>
<keyword evidence="2" id="KW-0378">Hydrolase</keyword>
<dbReference type="Pfam" id="PF00270">
    <property type="entry name" value="DEAD"/>
    <property type="match status" value="1"/>
</dbReference>
<protein>
    <submittedName>
        <fullName evidence="7">DEAD/DEAH box helicase</fullName>
    </submittedName>
</protein>
<feature type="domain" description="Helicase C-terminal" evidence="6">
    <location>
        <begin position="199"/>
        <end position="363"/>
    </location>
</feature>
<dbReference type="InterPro" id="IPR014001">
    <property type="entry name" value="Helicase_ATP-bd"/>
</dbReference>
<reference evidence="7 8" key="1">
    <citation type="submission" date="2016-10" db="EMBL/GenBank/DDBJ databases">
        <authorList>
            <person name="de Groot N.N."/>
        </authorList>
    </citation>
    <scope>NUCLEOTIDE SEQUENCE [LARGE SCALE GENOMIC DNA]</scope>
    <source>
        <strain evidence="7 8">CGMCC 1.6291</strain>
    </source>
</reference>
<evidence type="ECO:0000256" key="4">
    <source>
        <dbReference type="ARBA" id="ARBA00022840"/>
    </source>
</evidence>
<dbReference type="GO" id="GO:0004386">
    <property type="term" value="F:helicase activity"/>
    <property type="evidence" value="ECO:0007669"/>
    <property type="project" value="UniProtKB-KW"/>
</dbReference>
<dbReference type="GO" id="GO:0003676">
    <property type="term" value="F:nucleic acid binding"/>
    <property type="evidence" value="ECO:0007669"/>
    <property type="project" value="InterPro"/>
</dbReference>
<feature type="domain" description="Helicase ATP-binding" evidence="5">
    <location>
        <begin position="24"/>
        <end position="177"/>
    </location>
</feature>
<evidence type="ECO:0000259" key="5">
    <source>
        <dbReference type="PROSITE" id="PS51192"/>
    </source>
</evidence>
<dbReference type="Gene3D" id="1.20.120.1080">
    <property type="match status" value="1"/>
</dbReference>